<dbReference type="InterPro" id="IPR023631">
    <property type="entry name" value="Amidase_dom"/>
</dbReference>
<accession>A0A256G3J3</accession>
<evidence type="ECO:0000313" key="7">
    <source>
        <dbReference type="Proteomes" id="UP000216188"/>
    </source>
</evidence>
<proteinExistence type="inferred from homology"/>
<comment type="similarity">
    <text evidence="2">Belongs to the amidase family.</text>
</comment>
<dbReference type="RefSeq" id="WP_094544677.1">
    <property type="nucleotide sequence ID" value="NZ_JBHEEM010000002.1"/>
</dbReference>
<evidence type="ECO:0000256" key="2">
    <source>
        <dbReference type="ARBA" id="ARBA00009199"/>
    </source>
</evidence>
<dbReference type="SUPFAM" id="SSF75304">
    <property type="entry name" value="Amidase signature (AS) enzymes"/>
    <property type="match status" value="1"/>
</dbReference>
<dbReference type="InterPro" id="IPR020556">
    <property type="entry name" value="Amidase_CS"/>
</dbReference>
<comment type="function">
    <text evidence="1">Hydrolyzes indole-3-acetamide (IAM) into indole-3-acetic acid (IAA).</text>
</comment>
<organism evidence="6 7">
    <name type="scientific">Brucella pseudogrignonensis</name>
    <dbReference type="NCBI Taxonomy" id="419475"/>
    <lineage>
        <taxon>Bacteria</taxon>
        <taxon>Pseudomonadati</taxon>
        <taxon>Pseudomonadota</taxon>
        <taxon>Alphaproteobacteria</taxon>
        <taxon>Hyphomicrobiales</taxon>
        <taxon>Brucellaceae</taxon>
        <taxon>Brucella/Ochrobactrum group</taxon>
        <taxon>Brucella</taxon>
    </lineage>
</organism>
<dbReference type="PROSITE" id="PS00571">
    <property type="entry name" value="AMIDASES"/>
    <property type="match status" value="1"/>
</dbReference>
<evidence type="ECO:0000259" key="5">
    <source>
        <dbReference type="Pfam" id="PF01425"/>
    </source>
</evidence>
<name>A0A256G3J3_9HYPH</name>
<dbReference type="EMBL" id="NNRM01000047">
    <property type="protein sequence ID" value="OYR21550.1"/>
    <property type="molecule type" value="Genomic_DNA"/>
</dbReference>
<evidence type="ECO:0000256" key="4">
    <source>
        <dbReference type="SAM" id="MobiDB-lite"/>
    </source>
</evidence>
<dbReference type="GO" id="GO:0003824">
    <property type="term" value="F:catalytic activity"/>
    <property type="evidence" value="ECO:0007669"/>
    <property type="project" value="InterPro"/>
</dbReference>
<protein>
    <recommendedName>
        <fullName evidence="3">Indoleacetamide hydrolase</fullName>
    </recommendedName>
</protein>
<feature type="region of interest" description="Disordered" evidence="4">
    <location>
        <begin position="129"/>
        <end position="152"/>
    </location>
</feature>
<evidence type="ECO:0000256" key="3">
    <source>
        <dbReference type="ARBA" id="ARBA00021874"/>
    </source>
</evidence>
<dbReference type="Pfam" id="PF01425">
    <property type="entry name" value="Amidase"/>
    <property type="match status" value="1"/>
</dbReference>
<feature type="domain" description="Amidase" evidence="5">
    <location>
        <begin position="27"/>
        <end position="456"/>
    </location>
</feature>
<dbReference type="Proteomes" id="UP000216188">
    <property type="component" value="Unassembled WGS sequence"/>
</dbReference>
<dbReference type="PANTHER" id="PTHR11895:SF7">
    <property type="entry name" value="GLUTAMYL-TRNA(GLN) AMIDOTRANSFERASE SUBUNIT A, MITOCHONDRIAL"/>
    <property type="match status" value="1"/>
</dbReference>
<dbReference type="Gene3D" id="3.90.1300.10">
    <property type="entry name" value="Amidase signature (AS) domain"/>
    <property type="match status" value="1"/>
</dbReference>
<gene>
    <name evidence="6" type="ORF">CEV34_4921</name>
</gene>
<dbReference type="AlphaFoldDB" id="A0A256G3J3"/>
<dbReference type="PANTHER" id="PTHR11895">
    <property type="entry name" value="TRANSAMIDASE"/>
    <property type="match status" value="1"/>
</dbReference>
<dbReference type="InterPro" id="IPR000120">
    <property type="entry name" value="Amidase"/>
</dbReference>
<reference evidence="6 7" key="1">
    <citation type="submission" date="2017-07" db="EMBL/GenBank/DDBJ databases">
        <title>Phylogenetic study on the rhizospheric bacterium Ochrobactrum sp. A44.</title>
        <authorList>
            <person name="Krzyzanowska D.M."/>
            <person name="Ossowicki A."/>
            <person name="Rajewska M."/>
            <person name="Maciag T."/>
            <person name="Kaczynski Z."/>
            <person name="Czerwicka M."/>
            <person name="Jafra S."/>
        </authorList>
    </citation>
    <scope>NUCLEOTIDE SEQUENCE [LARGE SCALE GENOMIC DNA]</scope>
    <source>
        <strain evidence="6 7">CCUG 30717</strain>
    </source>
</reference>
<keyword evidence="7" id="KW-1185">Reference proteome</keyword>
<evidence type="ECO:0000313" key="6">
    <source>
        <dbReference type="EMBL" id="OYR21550.1"/>
    </source>
</evidence>
<sequence>MIDELLNRDAIGQAEAIARGDATPTELALAAIAKIETFEPQLNAVTQRFFDAALKDAAGDLPTGPFRGVPFLVKDFYCHVAGTPTTGSSRLLEGNVIDHDSELMARYRRAGFVTLGKTNVPEMVTMGTTEPVWRGPTRNPWNTGHTPGGSSGGAAAAVAAGYVPVAHANDGAGSIRIPASCCGLFGLKPSRARITLGPDVGEAIGGITAEHVVSRSVRDSAAILDATAGSLPGDPYVAPQPEQTFLAALASPRKGLRIGVTFDAPDGTRVEPECRDAVGRAVELLRHLGHQVEETSLPFDGQAFRAALATFWPMTVTRGLMAIAASRGEDPDLLVRELEPFNQYLFTQGNSRRAVDYIRDLVFFQAMARMMGRFYEMWDIWLSPTLAFAPPPLGYFDAAKHGGETAWSRVLDSFIFTAPANVTGLPSASVPMAISAEGLPIGVQLTAKLNDEATILNLSAQIEEANPWAMPRR</sequence>
<evidence type="ECO:0000256" key="1">
    <source>
        <dbReference type="ARBA" id="ARBA00003871"/>
    </source>
</evidence>
<comment type="caution">
    <text evidence="6">The sequence shown here is derived from an EMBL/GenBank/DDBJ whole genome shotgun (WGS) entry which is preliminary data.</text>
</comment>
<dbReference type="InterPro" id="IPR036928">
    <property type="entry name" value="AS_sf"/>
</dbReference>